<dbReference type="AlphaFoldDB" id="A0A645A0S2"/>
<name>A0A645A0S2_9ZZZZ</name>
<protein>
    <submittedName>
        <fullName evidence="1">Uncharacterized protein</fullName>
    </submittedName>
</protein>
<reference evidence="1" key="1">
    <citation type="submission" date="2019-08" db="EMBL/GenBank/DDBJ databases">
        <authorList>
            <person name="Kucharzyk K."/>
            <person name="Murdoch R.W."/>
            <person name="Higgins S."/>
            <person name="Loffler F."/>
        </authorList>
    </citation>
    <scope>NUCLEOTIDE SEQUENCE</scope>
</reference>
<dbReference type="EMBL" id="VSSQ01011357">
    <property type="protein sequence ID" value="MPM46642.1"/>
    <property type="molecule type" value="Genomic_DNA"/>
</dbReference>
<organism evidence="1">
    <name type="scientific">bioreactor metagenome</name>
    <dbReference type="NCBI Taxonomy" id="1076179"/>
    <lineage>
        <taxon>unclassified sequences</taxon>
        <taxon>metagenomes</taxon>
        <taxon>ecological metagenomes</taxon>
    </lineage>
</organism>
<proteinExistence type="predicted"/>
<evidence type="ECO:0000313" key="1">
    <source>
        <dbReference type="EMBL" id="MPM46642.1"/>
    </source>
</evidence>
<gene>
    <name evidence="1" type="ORF">SDC9_93347</name>
</gene>
<sequence length="158" mass="18051">MKFSPRKRMPKPRSTSAPSRVLLFLLNIIGAAKAIETRAKMVISTLKPKRATIHPVKVVPMFAPRITPMAWVRPISPAFTKLTTMTVVAEELWMMMVMSMPVMMETNRFLVINLRMAFILSPADFCKPSLRSLIPNKKRPRLPTIWKKIIMVFISAQT</sequence>
<comment type="caution">
    <text evidence="1">The sequence shown here is derived from an EMBL/GenBank/DDBJ whole genome shotgun (WGS) entry which is preliminary data.</text>
</comment>
<accession>A0A645A0S2</accession>